<dbReference type="AlphaFoldDB" id="A0A1D6KE23"/>
<reference evidence="3" key="1">
    <citation type="submission" date="2015-12" db="EMBL/GenBank/DDBJ databases">
        <title>Update maize B73 reference genome by single molecule sequencing technologies.</title>
        <authorList>
            <consortium name="Maize Genome Sequencing Project"/>
            <person name="Ware D."/>
        </authorList>
    </citation>
    <scope>NUCLEOTIDE SEQUENCE [LARGE SCALE GENOMIC DNA]</scope>
    <source>
        <tissue evidence="3">Seedling</tissue>
    </source>
</reference>
<keyword evidence="2" id="KW-1133">Transmembrane helix</keyword>
<dbReference type="PaxDb" id="4577-GRMZM2G468348_P01"/>
<organism evidence="3">
    <name type="scientific">Zea mays</name>
    <name type="common">Maize</name>
    <dbReference type="NCBI Taxonomy" id="4577"/>
    <lineage>
        <taxon>Eukaryota</taxon>
        <taxon>Viridiplantae</taxon>
        <taxon>Streptophyta</taxon>
        <taxon>Embryophyta</taxon>
        <taxon>Tracheophyta</taxon>
        <taxon>Spermatophyta</taxon>
        <taxon>Magnoliopsida</taxon>
        <taxon>Liliopsida</taxon>
        <taxon>Poales</taxon>
        <taxon>Poaceae</taxon>
        <taxon>PACMAD clade</taxon>
        <taxon>Panicoideae</taxon>
        <taxon>Andropogonodae</taxon>
        <taxon>Andropogoneae</taxon>
        <taxon>Tripsacinae</taxon>
        <taxon>Zea</taxon>
    </lineage>
</organism>
<proteinExistence type="predicted"/>
<keyword evidence="2" id="KW-0812">Transmembrane</keyword>
<gene>
    <name evidence="3" type="ORF">ZEAMMB73_Zm00001d030724</name>
</gene>
<evidence type="ECO:0000256" key="2">
    <source>
        <dbReference type="SAM" id="Phobius"/>
    </source>
</evidence>
<feature type="region of interest" description="Disordered" evidence="1">
    <location>
        <begin position="30"/>
        <end position="52"/>
    </location>
</feature>
<name>A0A1D6KE23_MAIZE</name>
<feature type="transmembrane region" description="Helical" evidence="2">
    <location>
        <begin position="161"/>
        <end position="180"/>
    </location>
</feature>
<protein>
    <submittedName>
        <fullName evidence="3">Uncharacterized protein</fullName>
    </submittedName>
</protein>
<evidence type="ECO:0000313" key="3">
    <source>
        <dbReference type="EMBL" id="ONM01423.1"/>
    </source>
</evidence>
<dbReference type="EMBL" id="CM007647">
    <property type="protein sequence ID" value="ONM01423.1"/>
    <property type="molecule type" value="Genomic_DNA"/>
</dbReference>
<evidence type="ECO:0000256" key="1">
    <source>
        <dbReference type="SAM" id="MobiDB-lite"/>
    </source>
</evidence>
<dbReference type="ExpressionAtlas" id="A0A1D6KE23">
    <property type="expression patterns" value="baseline"/>
</dbReference>
<sequence length="181" mass="20116">MRAVNMMKNNQLFQRLGLGQLKTMIIATTANNKQGSPQESGSLYDGENVEDSGEEDVGMEFQARKGVPTHISNDGEHMSTKVTRGNIKIMAPVQERPVRVTRQIVVEVNQMSTHSLNDSTQPSSSAATNHDLTHNLIESCVKNKLNREKVQYQQCTGSQSYIAKAFILLPLVVTFVFTYIS</sequence>
<keyword evidence="2" id="KW-0472">Membrane</keyword>
<feature type="compositionally biased region" description="Polar residues" evidence="1">
    <location>
        <begin position="30"/>
        <end position="41"/>
    </location>
</feature>
<dbReference type="InParanoid" id="A0A1D6KE23"/>
<accession>A0A1D6KE23</accession>